<proteinExistence type="predicted"/>
<dbReference type="RefSeq" id="YP_009900337.1">
    <property type="nucleotide sequence ID" value="NC_049805.1"/>
</dbReference>
<evidence type="ECO:0000313" key="1">
    <source>
        <dbReference type="EMBL" id="BBI90360.1"/>
    </source>
</evidence>
<reference evidence="1 2" key="1">
    <citation type="submission" date="2019-03" db="EMBL/GenBank/DDBJ databases">
        <title>Complete genome sequencing analysis of lytic phage phiQ1.</title>
        <authorList>
            <person name="Kimuro A."/>
            <person name="Yamasaka A."/>
            <person name="Fujino Y."/>
            <person name="Doi K."/>
        </authorList>
    </citation>
    <scope>NUCLEOTIDE SEQUENCE [LARGE SCALE GENOMIC DNA]</scope>
    <source>
        <strain evidence="2">phiQ1</strain>
    </source>
</reference>
<accession>A0A455VEL5</accession>
<dbReference type="EMBL" id="AP019527">
    <property type="protein sequence ID" value="BBI90360.1"/>
    <property type="molecule type" value="Genomic_DNA"/>
</dbReference>
<sequence>MITNNCTNCYGKFHTEEIKRIGYARLCSRCYKIMKSTNPNFGKSLKEIMEDK</sequence>
<name>A0A455VEL5_9CAUD</name>
<organism evidence="1 2">
    <name type="scientific">Lactococcus phage phiQ1</name>
    <dbReference type="NCBI Taxonomy" id="2488571"/>
    <lineage>
        <taxon>Viruses</taxon>
        <taxon>Duplodnaviria</taxon>
        <taxon>Heunggongvirae</taxon>
        <taxon>Uroviricota</taxon>
        <taxon>Caudoviricetes</taxon>
        <taxon>Teubervirus</taxon>
        <taxon>Teubervirus Q1</taxon>
    </lineage>
</organism>
<dbReference type="GeneID" id="56132556"/>
<evidence type="ECO:0000313" key="2">
    <source>
        <dbReference type="Proteomes" id="UP000291120"/>
    </source>
</evidence>
<dbReference type="KEGG" id="vg:56132556"/>
<dbReference type="Proteomes" id="UP000291120">
    <property type="component" value="Segment"/>
</dbReference>
<protein>
    <submittedName>
        <fullName evidence="1">Uncharacterized protein</fullName>
    </submittedName>
</protein>
<keyword evidence="2" id="KW-1185">Reference proteome</keyword>